<sequence length="105" mass="11492">MTYQIKFVGKPTCAYGASGNDVINEYIGGGTCGQSNNSKLIIQNPYPICAESDVNGQIERFSCDGLTLDNGIYDLTLVLTEESFHQSSYGTWTNVMSTDISFEIE</sequence>
<dbReference type="STRING" id="1968527.B5M47_03925"/>
<dbReference type="AlphaFoldDB" id="A0A1W9NW28"/>
<name>A0A1W9NW28_UNCC3</name>
<accession>A0A1W9NW28</accession>
<comment type="caution">
    <text evidence="1">The sequence shown here is derived from an EMBL/GenBank/DDBJ whole genome shotgun (WGS) entry which is preliminary data.</text>
</comment>
<dbReference type="Proteomes" id="UP000192520">
    <property type="component" value="Unassembled WGS sequence"/>
</dbReference>
<reference evidence="2" key="1">
    <citation type="submission" date="2017-03" db="EMBL/GenBank/DDBJ databases">
        <title>Novel pathways for hydrocarbon cycling and metabolic interdependencies in hydrothermal sediment communities.</title>
        <authorList>
            <person name="Dombrowski N."/>
            <person name="Seitz K."/>
            <person name="Teske A."/>
            <person name="Baker B."/>
        </authorList>
    </citation>
    <scope>NUCLEOTIDE SEQUENCE [LARGE SCALE GENOMIC DNA]</scope>
</reference>
<dbReference type="EMBL" id="MZGJ01000036">
    <property type="protein sequence ID" value="OQX50335.1"/>
    <property type="molecule type" value="Genomic_DNA"/>
</dbReference>
<gene>
    <name evidence="1" type="ORF">B5M47_03925</name>
</gene>
<proteinExistence type="predicted"/>
<organism evidence="1 2">
    <name type="scientific">candidate division CPR3 bacterium 4484_211</name>
    <dbReference type="NCBI Taxonomy" id="1968527"/>
    <lineage>
        <taxon>Bacteria</taxon>
        <taxon>Bacteria division CPR3</taxon>
    </lineage>
</organism>
<evidence type="ECO:0000313" key="1">
    <source>
        <dbReference type="EMBL" id="OQX50335.1"/>
    </source>
</evidence>
<evidence type="ECO:0000313" key="2">
    <source>
        <dbReference type="Proteomes" id="UP000192520"/>
    </source>
</evidence>
<protein>
    <submittedName>
        <fullName evidence="1">Uncharacterized protein</fullName>
    </submittedName>
</protein>